<dbReference type="PROSITE" id="PS50846">
    <property type="entry name" value="HMA_2"/>
    <property type="match status" value="1"/>
</dbReference>
<dbReference type="OrthoDB" id="677920at2"/>
<sequence>MKITLEIQNLKCGGCSNTVTTKLASVAGIENVSVIVETSEVTFNYTTEDALVAAKQKLKSLGYPEADTVNSVISKAKSFISCATGKMATNES</sequence>
<keyword evidence="4" id="KW-1185">Reference proteome</keyword>
<dbReference type="PROSITE" id="PS01047">
    <property type="entry name" value="HMA_1"/>
    <property type="match status" value="1"/>
</dbReference>
<evidence type="ECO:0000313" key="3">
    <source>
        <dbReference type="EMBL" id="EGV43381.1"/>
    </source>
</evidence>
<evidence type="ECO:0000259" key="2">
    <source>
        <dbReference type="PROSITE" id="PS50846"/>
    </source>
</evidence>
<dbReference type="EMBL" id="AFXZ01000029">
    <property type="protein sequence ID" value="EGV43381.1"/>
    <property type="molecule type" value="Genomic_DNA"/>
</dbReference>
<evidence type="ECO:0000313" key="4">
    <source>
        <dbReference type="Proteomes" id="UP000003730"/>
    </source>
</evidence>
<feature type="domain" description="HMA" evidence="2">
    <location>
        <begin position="1"/>
        <end position="66"/>
    </location>
</feature>
<dbReference type="STRING" id="1046627.BZARG_1753"/>
<dbReference type="AlphaFoldDB" id="G2EDT7"/>
<comment type="caution">
    <text evidence="3">The sequence shown here is derived from an EMBL/GenBank/DDBJ whole genome shotgun (WGS) entry which is preliminary data.</text>
</comment>
<gene>
    <name evidence="3" type="ORF">BZARG_1753</name>
</gene>
<keyword evidence="1" id="KW-0479">Metal-binding</keyword>
<protein>
    <submittedName>
        <fullName evidence="3">Copper chaperone</fullName>
    </submittedName>
</protein>
<dbReference type="Gene3D" id="3.30.70.100">
    <property type="match status" value="1"/>
</dbReference>
<name>G2EDT7_9FLAO</name>
<dbReference type="SUPFAM" id="SSF55008">
    <property type="entry name" value="HMA, heavy metal-associated domain"/>
    <property type="match status" value="1"/>
</dbReference>
<accession>G2EDT7</accession>
<reference evidence="3 4" key="1">
    <citation type="journal article" date="2008" name="Int. J. Syst. Evol. Microbiol.">
        <title>Bizionia argentinensis sp. nov., isolated from surface marine water in Antarctica.</title>
        <authorList>
            <person name="Bercovich A."/>
            <person name="Vazquez S.C."/>
            <person name="Yankilevich P."/>
            <person name="Coria S.H."/>
            <person name="Foti M."/>
            <person name="Hernandez E."/>
            <person name="Vidal A."/>
            <person name="Ruberto L."/>
            <person name="Melo C."/>
            <person name="Marenssi S."/>
            <person name="Criscuolo M."/>
            <person name="Memoli M."/>
            <person name="Arguelles M."/>
            <person name="Mac Cormack W.P."/>
        </authorList>
    </citation>
    <scope>NUCLEOTIDE SEQUENCE [LARGE SCALE GENOMIC DNA]</scope>
    <source>
        <strain evidence="3 4">JUB59</strain>
    </source>
</reference>
<dbReference type="GO" id="GO:0046872">
    <property type="term" value="F:metal ion binding"/>
    <property type="evidence" value="ECO:0007669"/>
    <property type="project" value="UniProtKB-KW"/>
</dbReference>
<dbReference type="PATRIC" id="fig|1046627.3.peg.1684"/>
<organism evidence="3 4">
    <name type="scientific">Bizionia argentinensis JUB59</name>
    <dbReference type="NCBI Taxonomy" id="1046627"/>
    <lineage>
        <taxon>Bacteria</taxon>
        <taxon>Pseudomonadati</taxon>
        <taxon>Bacteroidota</taxon>
        <taxon>Flavobacteriia</taxon>
        <taxon>Flavobacteriales</taxon>
        <taxon>Flavobacteriaceae</taxon>
        <taxon>Bizionia</taxon>
    </lineage>
</organism>
<dbReference type="Pfam" id="PF00403">
    <property type="entry name" value="HMA"/>
    <property type="match status" value="1"/>
</dbReference>
<dbReference type="RefSeq" id="WP_008637323.1">
    <property type="nucleotide sequence ID" value="NZ_AFXZ01000029.1"/>
</dbReference>
<dbReference type="CDD" id="cd00371">
    <property type="entry name" value="HMA"/>
    <property type="match status" value="1"/>
</dbReference>
<dbReference type="InterPro" id="IPR017969">
    <property type="entry name" value="Heavy-metal-associated_CS"/>
</dbReference>
<dbReference type="Proteomes" id="UP000003730">
    <property type="component" value="Unassembled WGS sequence"/>
</dbReference>
<proteinExistence type="predicted"/>
<dbReference type="InterPro" id="IPR006121">
    <property type="entry name" value="HMA_dom"/>
</dbReference>
<dbReference type="InterPro" id="IPR036163">
    <property type="entry name" value="HMA_dom_sf"/>
</dbReference>
<evidence type="ECO:0000256" key="1">
    <source>
        <dbReference type="ARBA" id="ARBA00022723"/>
    </source>
</evidence>
<dbReference type="eggNOG" id="COG2608">
    <property type="taxonomic scope" value="Bacteria"/>
</dbReference>